<protein>
    <recommendedName>
        <fullName evidence="1">NADH:ubiquinone oxidoreductase 30kDa subunit domain-containing protein</fullName>
    </recommendedName>
</protein>
<evidence type="ECO:0000259" key="1">
    <source>
        <dbReference type="Pfam" id="PF00329"/>
    </source>
</evidence>
<feature type="domain" description="NADH:ubiquinone oxidoreductase 30kDa subunit" evidence="1">
    <location>
        <begin position="7"/>
        <end position="106"/>
    </location>
</feature>
<reference evidence="2 3" key="1">
    <citation type="submission" date="2016-06" db="EMBL/GenBank/DDBJ databases">
        <authorList>
            <person name="Kjaerup R.B."/>
            <person name="Dalgaard T.S."/>
            <person name="Juul-Madsen H.R."/>
        </authorList>
    </citation>
    <scope>NUCLEOTIDE SEQUENCE [LARGE SCALE GENOMIC DNA]</scope>
    <source>
        <strain evidence="2 3">373-A1</strain>
    </source>
</reference>
<dbReference type="AlphaFoldDB" id="A0A1B8RTS3"/>
<dbReference type="OrthoDB" id="1907438at2"/>
<dbReference type="EMBL" id="MAPZ01000009">
    <property type="protein sequence ID" value="OBY12235.1"/>
    <property type="molecule type" value="Genomic_DNA"/>
</dbReference>
<dbReference type="RefSeq" id="WP_027099537.1">
    <property type="nucleotide sequence ID" value="NZ_CABHIH010000001.1"/>
</dbReference>
<dbReference type="Pfam" id="PF00329">
    <property type="entry name" value="Complex1_30kDa"/>
    <property type="match status" value="1"/>
</dbReference>
<dbReference type="InterPro" id="IPR037232">
    <property type="entry name" value="NADH_quin_OxRdtase_su_C/D-like"/>
</dbReference>
<keyword evidence="3" id="KW-1185">Reference proteome</keyword>
<evidence type="ECO:0000313" key="2">
    <source>
        <dbReference type="EMBL" id="OBY12235.1"/>
    </source>
</evidence>
<dbReference type="GO" id="GO:0008137">
    <property type="term" value="F:NADH dehydrogenase (ubiquinone) activity"/>
    <property type="evidence" value="ECO:0007669"/>
    <property type="project" value="InterPro"/>
</dbReference>
<organism evidence="2 3">
    <name type="scientific">Clostridium paraputrificum</name>
    <dbReference type="NCBI Taxonomy" id="29363"/>
    <lineage>
        <taxon>Bacteria</taxon>
        <taxon>Bacillati</taxon>
        <taxon>Bacillota</taxon>
        <taxon>Clostridia</taxon>
        <taxon>Eubacteriales</taxon>
        <taxon>Clostridiaceae</taxon>
        <taxon>Clostridium</taxon>
    </lineage>
</organism>
<comment type="caution">
    <text evidence="2">The sequence shown here is derived from an EMBL/GenBank/DDBJ whole genome shotgun (WGS) entry which is preliminary data.</text>
</comment>
<dbReference type="InterPro" id="IPR001268">
    <property type="entry name" value="NADH_UbQ_OxRdtase_30kDa_su"/>
</dbReference>
<name>A0A1B8RTS3_9CLOT</name>
<evidence type="ECO:0000313" key="3">
    <source>
        <dbReference type="Proteomes" id="UP000092714"/>
    </source>
</evidence>
<proteinExistence type="predicted"/>
<dbReference type="Proteomes" id="UP000092714">
    <property type="component" value="Unassembled WGS sequence"/>
</dbReference>
<dbReference type="GeneID" id="42777383"/>
<gene>
    <name evidence="2" type="ORF">CP373A1_01175</name>
</gene>
<accession>A0A1B8RTS3</accession>
<sequence>MHDFNGIEIKKEDLLDSVKAMYKEKRRLVMINGYINENRENVIAYNFDVNGDITTYLVKGEEILPSITPIYSASARWAEEEIEEMMNMKFDGLNRSGRLFLPEEFKDGEGQILVMPLSELKKYKDK</sequence>
<dbReference type="eggNOG" id="ENOG5032XCI">
    <property type="taxonomic scope" value="Bacteria"/>
</dbReference>
<dbReference type="SUPFAM" id="SSF143243">
    <property type="entry name" value="Nqo5-like"/>
    <property type="match status" value="1"/>
</dbReference>